<dbReference type="InterPro" id="IPR027417">
    <property type="entry name" value="P-loop_NTPase"/>
</dbReference>
<reference evidence="1" key="1">
    <citation type="submission" date="2018-12" db="EMBL/GenBank/DDBJ databases">
        <title>Draft genome sequence of Flaovobacterium columnare BGFS27 isolated from channel catfish in Alabama.</title>
        <authorList>
            <person name="Cai W."/>
            <person name="Arias C."/>
        </authorList>
    </citation>
    <scope>NUCLEOTIDE SEQUENCE [LARGE SCALE GENOMIC DNA]</scope>
    <source>
        <strain evidence="1">BGFS27</strain>
    </source>
</reference>
<dbReference type="RefSeq" id="WP_127821652.1">
    <property type="nucleotide sequence ID" value="NZ_RWGX02000014.1"/>
</dbReference>
<accession>A0AA94JNY4</accession>
<protein>
    <recommendedName>
        <fullName evidence="2">Terminase large subunit gp17-like C-terminal domain-containing protein</fullName>
    </recommendedName>
</protein>
<name>A0AA94JNY4_9FLAO</name>
<dbReference type="AlphaFoldDB" id="A0AA94JNY4"/>
<gene>
    <name evidence="1" type="ORF">EJB19_01235</name>
</gene>
<comment type="caution">
    <text evidence="1">The sequence shown here is derived from an EMBL/GenBank/DDBJ whole genome shotgun (WGS) entry which is preliminary data.</text>
</comment>
<proteinExistence type="predicted"/>
<evidence type="ECO:0008006" key="2">
    <source>
        <dbReference type="Google" id="ProtNLM"/>
    </source>
</evidence>
<organism evidence="1">
    <name type="scientific">Flavobacterium columnare</name>
    <dbReference type="NCBI Taxonomy" id="996"/>
    <lineage>
        <taxon>Bacteria</taxon>
        <taxon>Pseudomonadati</taxon>
        <taxon>Bacteroidota</taxon>
        <taxon>Flavobacteriia</taxon>
        <taxon>Flavobacteriales</taxon>
        <taxon>Flavobacteriaceae</taxon>
        <taxon>Flavobacterium</taxon>
    </lineage>
</organism>
<evidence type="ECO:0000313" key="1">
    <source>
        <dbReference type="EMBL" id="RVU88810.1"/>
    </source>
</evidence>
<sequence>MAKKVTDKKYLELWQQYRDNSYKATPIDLKETASEKAKRIAYLEANPEKWFKYYFPNYYTSEPAPFHLRATKRILSNPEWYEVRSWSRELSKSGRTMMEVLYLALTGKKKNILMISSTYDNACRLLLPYKSILEVNNRIINDYGTQESLGNWEAGEFVTKKGVSFRALGAGQSPRGTRKDEIRPDVLLIDDIDTDEECRNPDRIKNKVNWIEQALLPTRSISNPLLVIVCGNIIAKYCCVTELAQKADCFEVINIRDKNGLSTWPQKNTEEMIDRVLSKISHNSAQKEYFNNPISEGDVFKELTYGKCPPLSSCEEVVVYADPSTSNKDKGKASTKSVIIIGFKALKFYVYKVWVDQTSNAKFVDWLYEAYRYLTINQVDTKRIWIENNSLQDPFYEQVILPLIYKIAEQYGFTIPITPDARRKPDKFSRIEGTLEPVNRLGNLIFNEEEKNDPHMQRMHDQMIGVSENSKTMDGPDGLEGAVWIILNRVVRKQSTHVVGYRNSRRF</sequence>
<dbReference type="Gene3D" id="3.40.50.300">
    <property type="entry name" value="P-loop containing nucleotide triphosphate hydrolases"/>
    <property type="match status" value="1"/>
</dbReference>
<dbReference type="EMBL" id="RWGX01000003">
    <property type="protein sequence ID" value="RVU88810.1"/>
    <property type="molecule type" value="Genomic_DNA"/>
</dbReference>